<sequence length="275" mass="30427">MSNSRPITTTGPNRDMAVNRLVNALINVPDFRSGLFSRLGATNVSMIAHLCGVSLTKVEMDRYLDPVRDLKHFEDMKRVTNNIGHAMSLVGVDTFSLIARIRDPIECWKVGNSSTMLTFWLHIGINDTGTTLKRSLLVDMLASACAEACTIDETTAYTTVATFNDEYPYRMVLGLTRYDRLNYDILGPTTSMIGGYLPVFDALTMFVNTPTQIINWNLLSIEDVTTVSTGIIDLTTVPIVARKSKANVSPLMIANLLELRMGPIEEINSVILVDT</sequence>
<proteinExistence type="predicted"/>
<gene>
    <name evidence="1" type="ORF">HIM_12362</name>
</gene>
<evidence type="ECO:0000313" key="1">
    <source>
        <dbReference type="EMBL" id="KJZ68243.1"/>
    </source>
</evidence>
<organism evidence="1 2">
    <name type="scientific">Hirsutella minnesotensis 3608</name>
    <dbReference type="NCBI Taxonomy" id="1043627"/>
    <lineage>
        <taxon>Eukaryota</taxon>
        <taxon>Fungi</taxon>
        <taxon>Dikarya</taxon>
        <taxon>Ascomycota</taxon>
        <taxon>Pezizomycotina</taxon>
        <taxon>Sordariomycetes</taxon>
        <taxon>Hypocreomycetidae</taxon>
        <taxon>Hypocreales</taxon>
        <taxon>Ophiocordycipitaceae</taxon>
        <taxon>Hirsutella</taxon>
    </lineage>
</organism>
<reference evidence="1 2" key="1">
    <citation type="journal article" date="2014" name="Genome Biol. Evol.">
        <title>Comparative genomics and transcriptomics analyses reveal divergent lifestyle features of nematode endoparasitic fungus Hirsutella minnesotensis.</title>
        <authorList>
            <person name="Lai Y."/>
            <person name="Liu K."/>
            <person name="Zhang X."/>
            <person name="Zhang X."/>
            <person name="Li K."/>
            <person name="Wang N."/>
            <person name="Shu C."/>
            <person name="Wu Y."/>
            <person name="Wang C."/>
            <person name="Bushley K.E."/>
            <person name="Xiang M."/>
            <person name="Liu X."/>
        </authorList>
    </citation>
    <scope>NUCLEOTIDE SEQUENCE [LARGE SCALE GENOMIC DNA]</scope>
    <source>
        <strain evidence="1 2">3608</strain>
    </source>
</reference>
<protein>
    <submittedName>
        <fullName evidence="1">Uncharacterized protein</fullName>
    </submittedName>
</protein>
<dbReference type="Proteomes" id="UP000054481">
    <property type="component" value="Unassembled WGS sequence"/>
</dbReference>
<name>A0A0F7ZQP9_9HYPO</name>
<accession>A0A0F7ZQP9</accession>
<evidence type="ECO:0000313" key="2">
    <source>
        <dbReference type="Proteomes" id="UP000054481"/>
    </source>
</evidence>
<keyword evidence="2" id="KW-1185">Reference proteome</keyword>
<dbReference type="EMBL" id="KQ030965">
    <property type="protein sequence ID" value="KJZ68243.1"/>
    <property type="molecule type" value="Genomic_DNA"/>
</dbReference>
<dbReference type="OrthoDB" id="4362322at2759"/>
<dbReference type="AlphaFoldDB" id="A0A0F7ZQP9"/>